<reference evidence="1 2" key="1">
    <citation type="journal article" date="2010" name="ChemBioChem">
        <title>Cloning and characterization of the biosynthetic gene cluster of 16-membered macrolide antibiotic FD-891: involvement of a dual functional cytochrome P450 monooxygenase catalyzing epoxidation and hydroxylation.</title>
        <authorList>
            <person name="Kudo F."/>
            <person name="Motegi A."/>
            <person name="Mizoue K."/>
            <person name="Eguchi T."/>
        </authorList>
    </citation>
    <scope>NUCLEOTIDE SEQUENCE [LARGE SCALE GENOMIC DNA]</scope>
    <source>
        <strain evidence="1 2">A-8890</strain>
    </source>
</reference>
<sequence>MTQPDGTDPHGRAAEARQVTEYDFAAAIHGPVRAVYLIRERAKIYARRSRHWVVAWLWFLS</sequence>
<proteinExistence type="predicted"/>
<protein>
    <submittedName>
        <fullName evidence="1">Uncharacterized protein</fullName>
    </submittedName>
</protein>
<keyword evidence="2" id="KW-1185">Reference proteome</keyword>
<reference evidence="1 2" key="2">
    <citation type="journal article" date="2023" name="ChemBioChem">
        <title>Acyltransferase Domain Exchange between Two Independent Type I Polyketide Synthases in the Same Producer Strain of Macrolide Antibiotics.</title>
        <authorList>
            <person name="Kudo F."/>
            <person name="Kishikawa K."/>
            <person name="Tsuboi K."/>
            <person name="Kido T."/>
            <person name="Usui T."/>
            <person name="Hashimoto J."/>
            <person name="Shin-Ya K."/>
            <person name="Miyanaga A."/>
            <person name="Eguchi T."/>
        </authorList>
    </citation>
    <scope>NUCLEOTIDE SEQUENCE [LARGE SCALE GENOMIC DNA]</scope>
    <source>
        <strain evidence="1 2">A-8890</strain>
    </source>
</reference>
<organism evidence="1 2">
    <name type="scientific">Streptomyces graminofaciens</name>
    <dbReference type="NCBI Taxonomy" id="68212"/>
    <lineage>
        <taxon>Bacteria</taxon>
        <taxon>Bacillati</taxon>
        <taxon>Actinomycetota</taxon>
        <taxon>Actinomycetes</taxon>
        <taxon>Kitasatosporales</taxon>
        <taxon>Streptomycetaceae</taxon>
        <taxon>Streptomyces</taxon>
    </lineage>
</organism>
<accession>A0ABN5VGK3</accession>
<dbReference type="Proteomes" id="UP001321542">
    <property type="component" value="Chromosome"/>
</dbReference>
<evidence type="ECO:0000313" key="1">
    <source>
        <dbReference type="EMBL" id="BBC32235.1"/>
    </source>
</evidence>
<evidence type="ECO:0000313" key="2">
    <source>
        <dbReference type="Proteomes" id="UP001321542"/>
    </source>
</evidence>
<dbReference type="EMBL" id="AP018448">
    <property type="protein sequence ID" value="BBC32235.1"/>
    <property type="molecule type" value="Genomic_DNA"/>
</dbReference>
<gene>
    <name evidence="1" type="ORF">SGFS_035290</name>
</gene>
<name>A0ABN5VGK3_9ACTN</name>